<sequence>MKMLAAYTASLVVFTGIDFIWLGRMGDSFYRPAMGGLAMDGFRLGPAVAFYLLYAFGVVFFAVNPALAAQNWKMAAGYGLALGLIGYGVYDLTNQATLKTWPLTLTLVDMAWGSFLTGLAALAGYVAGRLA</sequence>
<feature type="transmembrane region" description="Helical" evidence="1">
    <location>
        <begin position="75"/>
        <end position="90"/>
    </location>
</feature>
<dbReference type="Pfam" id="PF09945">
    <property type="entry name" value="DUF2177"/>
    <property type="match status" value="1"/>
</dbReference>
<evidence type="ECO:0000313" key="2">
    <source>
        <dbReference type="EMBL" id="MCI4683611.1"/>
    </source>
</evidence>
<feature type="transmembrane region" description="Helical" evidence="1">
    <location>
        <begin position="110"/>
        <end position="128"/>
    </location>
</feature>
<keyword evidence="1" id="KW-0812">Transmembrane</keyword>
<reference evidence="2" key="1">
    <citation type="journal article" date="2022" name="ISME J.">
        <title>Identification of active gaseous-alkane degraders at natural gas seeps.</title>
        <authorList>
            <person name="Farhan Ul Haque M."/>
            <person name="Hernandez M."/>
            <person name="Crombie A.T."/>
            <person name="Murrell J.C."/>
        </authorList>
    </citation>
    <scope>NUCLEOTIDE SEQUENCE</scope>
    <source>
        <strain evidence="2">PC2</strain>
    </source>
</reference>
<keyword evidence="1" id="KW-1133">Transmembrane helix</keyword>
<dbReference type="EMBL" id="JAIVFP010000001">
    <property type="protein sequence ID" value="MCI4683611.1"/>
    <property type="molecule type" value="Genomic_DNA"/>
</dbReference>
<comment type="caution">
    <text evidence="2">The sequence shown here is derived from an EMBL/GenBank/DDBJ whole genome shotgun (WGS) entry which is preliminary data.</text>
</comment>
<organism evidence="2 3">
    <name type="scientific">Candidatus Rhodoblastus alkanivorans</name>
    <dbReference type="NCBI Taxonomy" id="2954117"/>
    <lineage>
        <taxon>Bacteria</taxon>
        <taxon>Pseudomonadati</taxon>
        <taxon>Pseudomonadota</taxon>
        <taxon>Alphaproteobacteria</taxon>
        <taxon>Hyphomicrobiales</taxon>
        <taxon>Rhodoblastaceae</taxon>
        <taxon>Rhodoblastus</taxon>
    </lineage>
</organism>
<keyword evidence="3" id="KW-1185">Reference proteome</keyword>
<accession>A0ABS9Z981</accession>
<dbReference type="InterPro" id="IPR018687">
    <property type="entry name" value="DUF2177_membr"/>
</dbReference>
<gene>
    <name evidence="2" type="ORF">K2U94_12675</name>
</gene>
<name>A0ABS9Z981_9HYPH</name>
<keyword evidence="1" id="KW-0472">Membrane</keyword>
<protein>
    <submittedName>
        <fullName evidence="2">DUF2177 family protein</fullName>
    </submittedName>
</protein>
<evidence type="ECO:0000313" key="3">
    <source>
        <dbReference type="Proteomes" id="UP001139104"/>
    </source>
</evidence>
<evidence type="ECO:0000256" key="1">
    <source>
        <dbReference type="SAM" id="Phobius"/>
    </source>
</evidence>
<dbReference type="RefSeq" id="WP_243067554.1">
    <property type="nucleotide sequence ID" value="NZ_JAIVFK010000009.1"/>
</dbReference>
<proteinExistence type="predicted"/>
<dbReference type="Proteomes" id="UP001139104">
    <property type="component" value="Unassembled WGS sequence"/>
</dbReference>
<feature type="transmembrane region" description="Helical" evidence="1">
    <location>
        <begin position="43"/>
        <end position="63"/>
    </location>
</feature>